<accession>A0ABT7BHI7</accession>
<name>A0ABT7BHI7_9CYAN</name>
<reference evidence="1 2" key="1">
    <citation type="submission" date="2023-01" db="EMBL/GenBank/DDBJ databases">
        <title>Novel diversity within Roseofilum (Cyanobacteria; Desertifilaceae) from marine benthic mats with descriptions of four novel species.</title>
        <authorList>
            <person name="Wang Y."/>
            <person name="Berthold D.E."/>
            <person name="Hu J."/>
            <person name="Lefler F.W."/>
            <person name="Laughinghouse H.D. IV."/>
        </authorList>
    </citation>
    <scope>NUCLEOTIDE SEQUENCE [LARGE SCALE GENOMIC DNA]</scope>
    <source>
        <strain evidence="1 2">BLCC-M91</strain>
    </source>
</reference>
<organism evidence="1 2">
    <name type="scientific">Roseofilum halophilum BLCC-M91</name>
    <dbReference type="NCBI Taxonomy" id="3022259"/>
    <lineage>
        <taxon>Bacteria</taxon>
        <taxon>Bacillati</taxon>
        <taxon>Cyanobacteriota</taxon>
        <taxon>Cyanophyceae</taxon>
        <taxon>Desertifilales</taxon>
        <taxon>Desertifilaceae</taxon>
        <taxon>Roseofilum</taxon>
        <taxon>Roseofilum halophilum</taxon>
    </lineage>
</organism>
<comment type="caution">
    <text evidence="1">The sequence shown here is derived from an EMBL/GenBank/DDBJ whole genome shotgun (WGS) entry which is preliminary data.</text>
</comment>
<dbReference type="NCBIfam" id="TIGR02450">
    <property type="entry name" value="TIGR02450 family Trp-rich protein"/>
    <property type="match status" value="1"/>
</dbReference>
<evidence type="ECO:0000313" key="2">
    <source>
        <dbReference type="Proteomes" id="UP001231370"/>
    </source>
</evidence>
<dbReference type="InterPro" id="IPR012663">
    <property type="entry name" value="CHP02450_Tryp"/>
</dbReference>
<gene>
    <name evidence="1" type="ORF">PJF56_07230</name>
</gene>
<evidence type="ECO:0000313" key="1">
    <source>
        <dbReference type="EMBL" id="MDJ1178650.1"/>
    </source>
</evidence>
<sequence>MAKKQKFPFLVGSKWTARQTTWGWRHFQVTNRKNQGKFIFAEMVASCDPNVRFWLNAAQLKDRDLWQPGWQTLQEMAEYNTKCGNEAFRPESP</sequence>
<dbReference type="EMBL" id="JAQPOK010000062">
    <property type="protein sequence ID" value="MDJ1178650.1"/>
    <property type="molecule type" value="Genomic_DNA"/>
</dbReference>
<dbReference type="RefSeq" id="WP_283761962.1">
    <property type="nucleotide sequence ID" value="NZ_JAQPOK010000062.1"/>
</dbReference>
<proteinExistence type="predicted"/>
<protein>
    <submittedName>
        <fullName evidence="1">TIGR02450 family Trp-rich protein</fullName>
    </submittedName>
</protein>
<keyword evidence="2" id="KW-1185">Reference proteome</keyword>
<dbReference type="Pfam" id="PF09493">
    <property type="entry name" value="DUF2389"/>
    <property type="match status" value="1"/>
</dbReference>
<dbReference type="Proteomes" id="UP001231370">
    <property type="component" value="Unassembled WGS sequence"/>
</dbReference>